<organism evidence="2 3">
    <name type="scientific">Fistulina hepatica ATCC 64428</name>
    <dbReference type="NCBI Taxonomy" id="1128425"/>
    <lineage>
        <taxon>Eukaryota</taxon>
        <taxon>Fungi</taxon>
        <taxon>Dikarya</taxon>
        <taxon>Basidiomycota</taxon>
        <taxon>Agaricomycotina</taxon>
        <taxon>Agaricomycetes</taxon>
        <taxon>Agaricomycetidae</taxon>
        <taxon>Agaricales</taxon>
        <taxon>Fistulinaceae</taxon>
        <taxon>Fistulina</taxon>
    </lineage>
</organism>
<dbReference type="AlphaFoldDB" id="A0A0D7AGI2"/>
<proteinExistence type="predicted"/>
<evidence type="ECO:0008006" key="4">
    <source>
        <dbReference type="Google" id="ProtNLM"/>
    </source>
</evidence>
<feature type="signal peptide" evidence="1">
    <location>
        <begin position="1"/>
        <end position="20"/>
    </location>
</feature>
<dbReference type="EMBL" id="KN881696">
    <property type="protein sequence ID" value="KIY49953.1"/>
    <property type="molecule type" value="Genomic_DNA"/>
</dbReference>
<feature type="chain" id="PRO_5002316299" description="Ser-Thr-rich glycosyl-phosphatidyl-inositol-anchored membrane family-domain-containing protein" evidence="1">
    <location>
        <begin position="21"/>
        <end position="191"/>
    </location>
</feature>
<protein>
    <recommendedName>
        <fullName evidence="4">Ser-Thr-rich glycosyl-phosphatidyl-inositol-anchored membrane family-domain-containing protein</fullName>
    </recommendedName>
</protein>
<gene>
    <name evidence="2" type="ORF">FISHEDRAFT_72181</name>
</gene>
<dbReference type="Proteomes" id="UP000054144">
    <property type="component" value="Unassembled WGS sequence"/>
</dbReference>
<accession>A0A0D7AGI2</accession>
<evidence type="ECO:0000313" key="2">
    <source>
        <dbReference type="EMBL" id="KIY49953.1"/>
    </source>
</evidence>
<dbReference type="OrthoDB" id="3003802at2759"/>
<keyword evidence="1" id="KW-0732">Signal</keyword>
<name>A0A0D7AGI2_9AGAR</name>
<evidence type="ECO:0000256" key="1">
    <source>
        <dbReference type="SAM" id="SignalP"/>
    </source>
</evidence>
<evidence type="ECO:0000313" key="3">
    <source>
        <dbReference type="Proteomes" id="UP000054144"/>
    </source>
</evidence>
<sequence>MSSFMRLFIAALSTAAVAHASVTPARRDVYKITYPNSETVWNVGETHNVTWYAPYGGTGYLFITSDTTNLGSPLLSDINADAESVTITVPALATGGSYYVVMDFDSTVVASAPFGIGESATVSGTPHQISTVWWPSATATTTATSAATATVAAAAKSTTSSTNGALSCSTRTVHLLGGALSAAVAAMVVLF</sequence>
<reference evidence="2 3" key="1">
    <citation type="journal article" date="2015" name="Fungal Genet. Biol.">
        <title>Evolution of novel wood decay mechanisms in Agaricales revealed by the genome sequences of Fistulina hepatica and Cylindrobasidium torrendii.</title>
        <authorList>
            <person name="Floudas D."/>
            <person name="Held B.W."/>
            <person name="Riley R."/>
            <person name="Nagy L.G."/>
            <person name="Koehler G."/>
            <person name="Ransdell A.S."/>
            <person name="Younus H."/>
            <person name="Chow J."/>
            <person name="Chiniquy J."/>
            <person name="Lipzen A."/>
            <person name="Tritt A."/>
            <person name="Sun H."/>
            <person name="Haridas S."/>
            <person name="LaButti K."/>
            <person name="Ohm R.A."/>
            <person name="Kues U."/>
            <person name="Blanchette R.A."/>
            <person name="Grigoriev I.V."/>
            <person name="Minto R.E."/>
            <person name="Hibbett D.S."/>
        </authorList>
    </citation>
    <scope>NUCLEOTIDE SEQUENCE [LARGE SCALE GENOMIC DNA]</scope>
    <source>
        <strain evidence="2 3">ATCC 64428</strain>
    </source>
</reference>
<keyword evidence="3" id="KW-1185">Reference proteome</keyword>